<name>A0A1T0ACF8_9GAMM</name>
<feature type="transmembrane region" description="Helical" evidence="1">
    <location>
        <begin position="73"/>
        <end position="95"/>
    </location>
</feature>
<evidence type="ECO:0000313" key="4">
    <source>
        <dbReference type="Proteomes" id="UP000190435"/>
    </source>
</evidence>
<feature type="transmembrane region" description="Helical" evidence="1">
    <location>
        <begin position="39"/>
        <end position="61"/>
    </location>
</feature>
<dbReference type="EMBL" id="MUXU01000004">
    <property type="protein sequence ID" value="OOR93415.1"/>
    <property type="molecule type" value="Genomic_DNA"/>
</dbReference>
<reference evidence="2 4" key="1">
    <citation type="submission" date="2017-02" db="EMBL/GenBank/DDBJ databases">
        <title>Draft genome sequence of Moraxella caviae CCUG 355 type strain.</title>
        <authorList>
            <person name="Engstrom-Jakobsson H."/>
            <person name="Salva-Serra F."/>
            <person name="Thorell K."/>
            <person name="Gonzales-Siles L."/>
            <person name="Karlsson R."/>
            <person name="Boulund F."/>
            <person name="Engstrand L."/>
            <person name="Moore E."/>
        </authorList>
    </citation>
    <scope>NUCLEOTIDE SEQUENCE [LARGE SCALE GENOMIC DNA]</scope>
    <source>
        <strain evidence="2 4">CCUG 355</strain>
    </source>
</reference>
<proteinExistence type="predicted"/>
<dbReference type="AlphaFoldDB" id="A0A1T0ACF8"/>
<evidence type="ECO:0000313" key="3">
    <source>
        <dbReference type="EMBL" id="STZ14073.1"/>
    </source>
</evidence>
<evidence type="ECO:0000313" key="2">
    <source>
        <dbReference type="EMBL" id="OOR93415.1"/>
    </source>
</evidence>
<keyword evidence="1" id="KW-1133">Transmembrane helix</keyword>
<accession>A0A1T0ACF8</accession>
<keyword evidence="4" id="KW-1185">Reference proteome</keyword>
<feature type="transmembrane region" description="Helical" evidence="1">
    <location>
        <begin position="6"/>
        <end position="27"/>
    </location>
</feature>
<dbReference type="STRING" id="34060.B0181_00270"/>
<organism evidence="2 4">
    <name type="scientific">Moraxella caviae</name>
    <dbReference type="NCBI Taxonomy" id="34060"/>
    <lineage>
        <taxon>Bacteria</taxon>
        <taxon>Pseudomonadati</taxon>
        <taxon>Pseudomonadota</taxon>
        <taxon>Gammaproteobacteria</taxon>
        <taxon>Moraxellales</taxon>
        <taxon>Moraxellaceae</taxon>
        <taxon>Moraxella</taxon>
    </lineage>
</organism>
<gene>
    <name evidence="2" type="ORF">B0181_00270</name>
    <name evidence="3" type="ORF">NCTC10293_01662</name>
</gene>
<keyword evidence="1" id="KW-0812">Transmembrane</keyword>
<dbReference type="EMBL" id="UGQE01000004">
    <property type="protein sequence ID" value="STZ14073.1"/>
    <property type="molecule type" value="Genomic_DNA"/>
</dbReference>
<dbReference type="RefSeq" id="WP_078275497.1">
    <property type="nucleotide sequence ID" value="NZ_CAACXO010000020.1"/>
</dbReference>
<evidence type="ECO:0000256" key="1">
    <source>
        <dbReference type="SAM" id="Phobius"/>
    </source>
</evidence>
<protein>
    <submittedName>
        <fullName evidence="2">Uncharacterized protein</fullName>
    </submittedName>
</protein>
<sequence>MITTMVSFGCSVVGLSVGLYTFVRHLNALSKHKTQAADAWLVSVGSLAWLIMSYAMLHGIIEHRTLDPYELGIGRVETLASVLFLIYWIGMLLQVQKHCLKIKLRKRKLERSKHEHNPPHPWR</sequence>
<evidence type="ECO:0000313" key="5">
    <source>
        <dbReference type="Proteomes" id="UP000255279"/>
    </source>
</evidence>
<reference evidence="3 5" key="2">
    <citation type="submission" date="2018-06" db="EMBL/GenBank/DDBJ databases">
        <authorList>
            <consortium name="Pathogen Informatics"/>
            <person name="Doyle S."/>
        </authorList>
    </citation>
    <scope>NUCLEOTIDE SEQUENCE [LARGE SCALE GENOMIC DNA]</scope>
    <source>
        <strain evidence="3 5">NCTC10293</strain>
    </source>
</reference>
<dbReference type="Proteomes" id="UP000190435">
    <property type="component" value="Unassembled WGS sequence"/>
</dbReference>
<keyword evidence="1" id="KW-0472">Membrane</keyword>
<dbReference type="OrthoDB" id="6650381at2"/>
<dbReference type="Proteomes" id="UP000255279">
    <property type="component" value="Unassembled WGS sequence"/>
</dbReference>